<name>A0A0D7B9X6_9AGAR</name>
<keyword evidence="2" id="KW-1185">Reference proteome</keyword>
<dbReference type="EMBL" id="KN880536">
    <property type="protein sequence ID" value="KIY67040.1"/>
    <property type="molecule type" value="Genomic_DNA"/>
</dbReference>
<sequence length="382" mass="43223">MEPQHAHASPMASQLAYLHDQASDATRFRLEYRPDSLQLARAEPFPPDPLPFPSNSLDVLHRLSNSPQNQHYLDLESQVLEIQRHLRALTATDLVDHANLIDMANVVHRCLHIAKGAAWQRNVTTSTRKHEIWVNDNYFEEPRPRTLLARLECYRVLLGRYFFHTSRVYSKIGLVAERMKLRILQRSEDEIPRSASTFVRDLGLDGPLPTVLVVCPSCDALYSPMSHKASFDVQNIPTCTWKQTPASLVCAVPLYSIKSSRTGKPRLTPRLKYASRSVKDWIGLFLSQPGMEDLMESYKQCGQSPEMSDIQQSPFWWTFPGPDAEGVGVAKEGQTFFGDASESELRLLFGFGLDGFNPFRMGTAKQACQNITIMLARMLTDV</sequence>
<dbReference type="Proteomes" id="UP000054007">
    <property type="component" value="Unassembled WGS sequence"/>
</dbReference>
<evidence type="ECO:0000313" key="2">
    <source>
        <dbReference type="Proteomes" id="UP000054007"/>
    </source>
</evidence>
<gene>
    <name evidence="1" type="ORF">CYLTODRAFT_454802</name>
</gene>
<dbReference type="OrthoDB" id="3039677at2759"/>
<reference evidence="1 2" key="1">
    <citation type="journal article" date="2015" name="Fungal Genet. Biol.">
        <title>Evolution of novel wood decay mechanisms in Agaricales revealed by the genome sequences of Fistulina hepatica and Cylindrobasidium torrendii.</title>
        <authorList>
            <person name="Floudas D."/>
            <person name="Held B.W."/>
            <person name="Riley R."/>
            <person name="Nagy L.G."/>
            <person name="Koehler G."/>
            <person name="Ransdell A.S."/>
            <person name="Younus H."/>
            <person name="Chow J."/>
            <person name="Chiniquy J."/>
            <person name="Lipzen A."/>
            <person name="Tritt A."/>
            <person name="Sun H."/>
            <person name="Haridas S."/>
            <person name="LaButti K."/>
            <person name="Ohm R.A."/>
            <person name="Kues U."/>
            <person name="Blanchette R.A."/>
            <person name="Grigoriev I.V."/>
            <person name="Minto R.E."/>
            <person name="Hibbett D.S."/>
        </authorList>
    </citation>
    <scope>NUCLEOTIDE SEQUENCE [LARGE SCALE GENOMIC DNA]</scope>
    <source>
        <strain evidence="1 2">FP15055 ss-10</strain>
    </source>
</reference>
<evidence type="ECO:0000313" key="1">
    <source>
        <dbReference type="EMBL" id="KIY67040.1"/>
    </source>
</evidence>
<accession>A0A0D7B9X6</accession>
<dbReference type="AlphaFoldDB" id="A0A0D7B9X6"/>
<organism evidence="1 2">
    <name type="scientific">Cylindrobasidium torrendii FP15055 ss-10</name>
    <dbReference type="NCBI Taxonomy" id="1314674"/>
    <lineage>
        <taxon>Eukaryota</taxon>
        <taxon>Fungi</taxon>
        <taxon>Dikarya</taxon>
        <taxon>Basidiomycota</taxon>
        <taxon>Agaricomycotina</taxon>
        <taxon>Agaricomycetes</taxon>
        <taxon>Agaricomycetidae</taxon>
        <taxon>Agaricales</taxon>
        <taxon>Marasmiineae</taxon>
        <taxon>Physalacriaceae</taxon>
        <taxon>Cylindrobasidium</taxon>
    </lineage>
</organism>
<protein>
    <submittedName>
        <fullName evidence="1">Uncharacterized protein</fullName>
    </submittedName>
</protein>
<proteinExistence type="predicted"/>